<evidence type="ECO:0000256" key="1">
    <source>
        <dbReference type="SAM" id="SignalP"/>
    </source>
</evidence>
<organism evidence="2">
    <name type="scientific">Jahnella sp. MSr9139</name>
    <dbReference type="NCBI Taxonomy" id="1434086"/>
    <lineage>
        <taxon>Bacteria</taxon>
        <taxon>Pseudomonadati</taxon>
        <taxon>Myxococcota</taxon>
        <taxon>Polyangia</taxon>
        <taxon>Polyangiales</taxon>
        <taxon>Polyangiaceae</taxon>
        <taxon>Jahnella</taxon>
    </lineage>
</organism>
<proteinExistence type="predicted"/>
<protein>
    <recommendedName>
        <fullName evidence="3">Lipoprotein</fullName>
    </recommendedName>
</protein>
<feature type="chain" id="PRO_5018671828" description="Lipoprotein" evidence="1">
    <location>
        <begin position="18"/>
        <end position="92"/>
    </location>
</feature>
<feature type="signal peptide" evidence="1">
    <location>
        <begin position="1"/>
        <end position="17"/>
    </location>
</feature>
<name>A0A3Q8I3T9_9BACT</name>
<keyword evidence="1" id="KW-0732">Signal</keyword>
<evidence type="ECO:0008006" key="3">
    <source>
        <dbReference type="Google" id="ProtNLM"/>
    </source>
</evidence>
<reference evidence="2" key="1">
    <citation type="journal article" date="2018" name="J. Ind. Microbiol. Biotechnol.">
        <title>Genome mining reveals uncommon alkylpyrones as type III PKS products from myxobacteria.</title>
        <authorList>
            <person name="Hug J.J."/>
            <person name="Panter F."/>
            <person name="Krug D."/>
            <person name="Muller R."/>
        </authorList>
    </citation>
    <scope>NUCLEOTIDE SEQUENCE</scope>
    <source>
        <strain evidence="2">MSr9139</strain>
    </source>
</reference>
<evidence type="ECO:0000313" key="2">
    <source>
        <dbReference type="EMBL" id="AYM52959.1"/>
    </source>
</evidence>
<dbReference type="PROSITE" id="PS51257">
    <property type="entry name" value="PROKAR_LIPOPROTEIN"/>
    <property type="match status" value="1"/>
</dbReference>
<sequence length="92" mass="9827">MKMMFSMLALVLSASFAAGCAVGAEDVDDEQALGEDVASAESELNTTEESLTCPKAGTCEKASQYCLEPSNPDPSWCDILTRCFDCGWPGDY</sequence>
<dbReference type="EMBL" id="MH908889">
    <property type="protein sequence ID" value="AYM52959.1"/>
    <property type="molecule type" value="Genomic_DNA"/>
</dbReference>
<accession>A0A3Q8I3T9</accession>
<dbReference type="AlphaFoldDB" id="A0A3Q8I3T9"/>